<evidence type="ECO:0000256" key="1">
    <source>
        <dbReference type="ARBA" id="ARBA00004123"/>
    </source>
</evidence>
<feature type="region of interest" description="Disordered" evidence="3">
    <location>
        <begin position="101"/>
        <end position="135"/>
    </location>
</feature>
<dbReference type="CDD" id="cd22929">
    <property type="entry name" value="HFD_POLE4-like"/>
    <property type="match status" value="1"/>
</dbReference>
<accession>A0A5P1FT42</accession>
<dbReference type="Pfam" id="PF00808">
    <property type="entry name" value="CBFD_NFYB_HMF"/>
    <property type="match status" value="1"/>
</dbReference>
<reference evidence="6" key="1">
    <citation type="journal article" date="2017" name="Nat. Commun.">
        <title>The asparagus genome sheds light on the origin and evolution of a young Y chromosome.</title>
        <authorList>
            <person name="Harkess A."/>
            <person name="Zhou J."/>
            <person name="Xu C."/>
            <person name="Bowers J.E."/>
            <person name="Van der Hulst R."/>
            <person name="Ayyampalayam S."/>
            <person name="Mercati F."/>
            <person name="Riccardi P."/>
            <person name="McKain M.R."/>
            <person name="Kakrana A."/>
            <person name="Tang H."/>
            <person name="Ray J."/>
            <person name="Groenendijk J."/>
            <person name="Arikit S."/>
            <person name="Mathioni S.M."/>
            <person name="Nakano M."/>
            <person name="Shan H."/>
            <person name="Telgmann-Rauber A."/>
            <person name="Kanno A."/>
            <person name="Yue Z."/>
            <person name="Chen H."/>
            <person name="Li W."/>
            <person name="Chen Y."/>
            <person name="Xu X."/>
            <person name="Zhang Y."/>
            <person name="Luo S."/>
            <person name="Chen H."/>
            <person name="Gao J."/>
            <person name="Mao Z."/>
            <person name="Pires J.C."/>
            <person name="Luo M."/>
            <person name="Kudrna D."/>
            <person name="Wing R.A."/>
            <person name="Meyers B.C."/>
            <person name="Yi K."/>
            <person name="Kong H."/>
            <person name="Lavrijsen P."/>
            <person name="Sunseri F."/>
            <person name="Falavigna A."/>
            <person name="Ye Y."/>
            <person name="Leebens-Mack J.H."/>
            <person name="Chen G."/>
        </authorList>
    </citation>
    <scope>NUCLEOTIDE SEQUENCE [LARGE SCALE GENOMIC DNA]</scope>
    <source>
        <strain evidence="6">cv. DH0086</strain>
    </source>
</reference>
<dbReference type="InterPro" id="IPR050568">
    <property type="entry name" value="Transcr_DNA_Rep_Reg"/>
</dbReference>
<dbReference type="GO" id="GO:0046982">
    <property type="term" value="F:protein heterodimerization activity"/>
    <property type="evidence" value="ECO:0007669"/>
    <property type="project" value="InterPro"/>
</dbReference>
<organism evidence="5 6">
    <name type="scientific">Asparagus officinalis</name>
    <name type="common">Garden asparagus</name>
    <dbReference type="NCBI Taxonomy" id="4686"/>
    <lineage>
        <taxon>Eukaryota</taxon>
        <taxon>Viridiplantae</taxon>
        <taxon>Streptophyta</taxon>
        <taxon>Embryophyta</taxon>
        <taxon>Tracheophyta</taxon>
        <taxon>Spermatophyta</taxon>
        <taxon>Magnoliopsida</taxon>
        <taxon>Liliopsida</taxon>
        <taxon>Asparagales</taxon>
        <taxon>Asparagaceae</taxon>
        <taxon>Asparagoideae</taxon>
        <taxon>Asparagus</taxon>
    </lineage>
</organism>
<dbReference type="InterPro" id="IPR009072">
    <property type="entry name" value="Histone-fold"/>
</dbReference>
<dbReference type="GO" id="GO:0000976">
    <property type="term" value="F:transcription cis-regulatory region binding"/>
    <property type="evidence" value="ECO:0007669"/>
    <property type="project" value="TreeGrafter"/>
</dbReference>
<gene>
    <name evidence="5" type="ORF">A4U43_C01F22400</name>
</gene>
<dbReference type="OMA" id="TIRPEFP"/>
<evidence type="ECO:0000313" key="6">
    <source>
        <dbReference type="Proteomes" id="UP000243459"/>
    </source>
</evidence>
<proteinExistence type="predicted"/>
<feature type="compositionally biased region" description="Basic and acidic residues" evidence="3">
    <location>
        <begin position="119"/>
        <end position="135"/>
    </location>
</feature>
<dbReference type="Gene3D" id="1.10.20.10">
    <property type="entry name" value="Histone, subunit A"/>
    <property type="match status" value="1"/>
</dbReference>
<dbReference type="InterPro" id="IPR003958">
    <property type="entry name" value="CBFA_NFYB_domain"/>
</dbReference>
<evidence type="ECO:0000313" key="5">
    <source>
        <dbReference type="EMBL" id="ONK80843.1"/>
    </source>
</evidence>
<comment type="subcellular location">
    <subcellularLocation>
        <location evidence="1">Nucleus</location>
    </subcellularLocation>
</comment>
<dbReference type="GO" id="GO:0006355">
    <property type="term" value="P:regulation of DNA-templated transcription"/>
    <property type="evidence" value="ECO:0007669"/>
    <property type="project" value="TreeGrafter"/>
</dbReference>
<dbReference type="OrthoDB" id="636685at2759"/>
<dbReference type="PANTHER" id="PTHR10252">
    <property type="entry name" value="HISTONE-LIKE TRANSCRIPTION FACTOR CCAAT-RELATED"/>
    <property type="match status" value="1"/>
</dbReference>
<dbReference type="Proteomes" id="UP000243459">
    <property type="component" value="Chromosome 1"/>
</dbReference>
<protein>
    <recommendedName>
        <fullName evidence="4">Transcription factor CBF/NF-Y/archaeal histone domain-containing protein</fullName>
    </recommendedName>
</protein>
<dbReference type="Gramene" id="ONK80843">
    <property type="protein sequence ID" value="ONK80843"/>
    <property type="gene ID" value="A4U43_C01F22400"/>
</dbReference>
<dbReference type="PANTHER" id="PTHR10252:SF54">
    <property type="entry name" value="CHROMATIN ACCESSIBILITY COMPLEX PROTEIN 1"/>
    <property type="match status" value="1"/>
</dbReference>
<dbReference type="EMBL" id="CM007381">
    <property type="protein sequence ID" value="ONK80843.1"/>
    <property type="molecule type" value="Genomic_DNA"/>
</dbReference>
<evidence type="ECO:0000256" key="2">
    <source>
        <dbReference type="ARBA" id="ARBA00023242"/>
    </source>
</evidence>
<evidence type="ECO:0000256" key="3">
    <source>
        <dbReference type="SAM" id="MobiDB-lite"/>
    </source>
</evidence>
<feature type="domain" description="Transcription factor CBF/NF-Y/archaeal histone" evidence="4">
    <location>
        <begin position="14"/>
        <end position="77"/>
    </location>
</feature>
<sequence length="135" mass="14764">MDTSQDEVPALTPSFPTGRIKKIIKIDQEINKINSEALHLISISADLFLASLTEGARDAAVGKKRRIIKIDHLRSAVRSHAPTSDFLLDCLPAAAETAPAKEKRAKLDRVEKPLPPGARRIDGFFRKNADPVEGS</sequence>
<dbReference type="SUPFAM" id="SSF47113">
    <property type="entry name" value="Histone-fold"/>
    <property type="match status" value="1"/>
</dbReference>
<feature type="compositionally biased region" description="Basic and acidic residues" evidence="3">
    <location>
        <begin position="101"/>
        <end position="112"/>
    </location>
</feature>
<keyword evidence="6" id="KW-1185">Reference proteome</keyword>
<name>A0A5P1FT42_ASPOF</name>
<evidence type="ECO:0000259" key="4">
    <source>
        <dbReference type="Pfam" id="PF00808"/>
    </source>
</evidence>
<dbReference type="GO" id="GO:0005634">
    <property type="term" value="C:nucleus"/>
    <property type="evidence" value="ECO:0007669"/>
    <property type="project" value="UniProtKB-SubCell"/>
</dbReference>
<keyword evidence="2" id="KW-0539">Nucleus</keyword>
<dbReference type="AlphaFoldDB" id="A0A5P1FT42"/>